<dbReference type="PANTHER" id="PTHR35848:SF6">
    <property type="entry name" value="CUPIN TYPE-2 DOMAIN-CONTAINING PROTEIN"/>
    <property type="match status" value="1"/>
</dbReference>
<comment type="caution">
    <text evidence="3">The sequence shown here is derived from an EMBL/GenBank/DDBJ whole genome shotgun (WGS) entry which is preliminary data.</text>
</comment>
<feature type="domain" description="Cupin type-2" evidence="2">
    <location>
        <begin position="40"/>
        <end position="108"/>
    </location>
</feature>
<dbReference type="InterPro" id="IPR014710">
    <property type="entry name" value="RmlC-like_jellyroll"/>
</dbReference>
<keyword evidence="1" id="KW-0479">Metal-binding</keyword>
<gene>
    <name evidence="3" type="ORF">FYJ60_05280</name>
</gene>
<dbReference type="CDD" id="cd02221">
    <property type="entry name" value="cupin_TM1287-like"/>
    <property type="match status" value="1"/>
</dbReference>
<name>A0A7X2P7L1_9FIRM</name>
<dbReference type="InterPro" id="IPR013096">
    <property type="entry name" value="Cupin_2"/>
</dbReference>
<dbReference type="RefSeq" id="WP_154457635.1">
    <property type="nucleotide sequence ID" value="NZ_VUMV01000003.1"/>
</dbReference>
<dbReference type="Pfam" id="PF07883">
    <property type="entry name" value="Cupin_2"/>
    <property type="match status" value="1"/>
</dbReference>
<dbReference type="InterPro" id="IPR051610">
    <property type="entry name" value="GPI/OXD"/>
</dbReference>
<reference evidence="3 4" key="1">
    <citation type="submission" date="2019-08" db="EMBL/GenBank/DDBJ databases">
        <title>In-depth cultivation of the pig gut microbiome towards novel bacterial diversity and tailored functional studies.</title>
        <authorList>
            <person name="Wylensek D."/>
            <person name="Hitch T.C.A."/>
            <person name="Clavel T."/>
        </authorList>
    </citation>
    <scope>NUCLEOTIDE SEQUENCE [LARGE SCALE GENOMIC DNA]</scope>
    <source>
        <strain evidence="3 4">Oil+RF-744-WCA-WT-13</strain>
    </source>
</reference>
<proteinExistence type="predicted"/>
<dbReference type="EMBL" id="VUMV01000003">
    <property type="protein sequence ID" value="MST81723.1"/>
    <property type="molecule type" value="Genomic_DNA"/>
</dbReference>
<evidence type="ECO:0000313" key="4">
    <source>
        <dbReference type="Proteomes" id="UP000466864"/>
    </source>
</evidence>
<evidence type="ECO:0000256" key="1">
    <source>
        <dbReference type="ARBA" id="ARBA00022723"/>
    </source>
</evidence>
<organism evidence="3 4">
    <name type="scientific">Bilifractor porci</name>
    <dbReference type="NCBI Taxonomy" id="2606636"/>
    <lineage>
        <taxon>Bacteria</taxon>
        <taxon>Bacillati</taxon>
        <taxon>Bacillota</taxon>
        <taxon>Clostridia</taxon>
        <taxon>Lachnospirales</taxon>
        <taxon>Lachnospiraceae</taxon>
        <taxon>Bilifractor</taxon>
    </lineage>
</organism>
<dbReference type="AlphaFoldDB" id="A0A7X2P7L1"/>
<keyword evidence="4" id="KW-1185">Reference proteome</keyword>
<dbReference type="InterPro" id="IPR011051">
    <property type="entry name" value="RmlC_Cupin_sf"/>
</dbReference>
<sequence>MVRKEQVEMVNGLAGGKGPAKVCHVVTKDEMLGHGRMYARVILPPGSTVGWHQHRHDTEPYYILKGEADFIDNDHSVTKVHAGDVCLIKVGQFHSLENNSDSDVEFMALIYNEPGYLSDRMKYYDEG</sequence>
<evidence type="ECO:0000259" key="2">
    <source>
        <dbReference type="Pfam" id="PF07883"/>
    </source>
</evidence>
<dbReference type="SUPFAM" id="SSF51182">
    <property type="entry name" value="RmlC-like cupins"/>
    <property type="match status" value="1"/>
</dbReference>
<protein>
    <submittedName>
        <fullName evidence="3">Cupin domain-containing protein</fullName>
    </submittedName>
</protein>
<dbReference type="GO" id="GO:0046872">
    <property type="term" value="F:metal ion binding"/>
    <property type="evidence" value="ECO:0007669"/>
    <property type="project" value="UniProtKB-KW"/>
</dbReference>
<dbReference type="Proteomes" id="UP000466864">
    <property type="component" value="Unassembled WGS sequence"/>
</dbReference>
<dbReference type="PANTHER" id="PTHR35848">
    <property type="entry name" value="OXALATE-BINDING PROTEIN"/>
    <property type="match status" value="1"/>
</dbReference>
<dbReference type="Gene3D" id="2.60.120.10">
    <property type="entry name" value="Jelly Rolls"/>
    <property type="match status" value="1"/>
</dbReference>
<accession>A0A7X2P7L1</accession>
<evidence type="ECO:0000313" key="3">
    <source>
        <dbReference type="EMBL" id="MST81723.1"/>
    </source>
</evidence>